<keyword evidence="3" id="KW-0694">RNA-binding</keyword>
<dbReference type="InterPro" id="IPR020070">
    <property type="entry name" value="Ribosomal_bL9_N"/>
</dbReference>
<dbReference type="InterPro" id="IPR009027">
    <property type="entry name" value="Ribosomal_bL9/RNase_H1_N"/>
</dbReference>
<dbReference type="Pfam" id="PF03948">
    <property type="entry name" value="Ribosomal_L9_C"/>
    <property type="match status" value="1"/>
</dbReference>
<proteinExistence type="inferred from homology"/>
<dbReference type="SUPFAM" id="SSF55653">
    <property type="entry name" value="Ribosomal protein L9 C-domain"/>
    <property type="match status" value="1"/>
</dbReference>
<accession>F0ZSY4</accession>
<dbReference type="GeneID" id="10507909"/>
<dbReference type="eggNOG" id="ENOG502RHSK">
    <property type="taxonomic scope" value="Eukaryota"/>
</dbReference>
<dbReference type="InterPro" id="IPR020069">
    <property type="entry name" value="Ribosomal_bL9_C"/>
</dbReference>
<protein>
    <recommendedName>
        <fullName evidence="6">50S ribosomal protein L9, chloroplastic</fullName>
    </recommendedName>
</protein>
<dbReference type="InterPro" id="IPR000244">
    <property type="entry name" value="Ribosomal_bL9"/>
</dbReference>
<sequence>MISSFCLKNNKSSLSLVTSTLRQTESKSYYATEKKKVSVILSEDIPKVGQKGEELEVSKGFARNFFFMKGLAVHATHENRKLYEEFSKKIDYSSRIAEKNNAKAIKSLKKDPKITVMRRSTASGVPVETITPENISYSLKRRRGVIIDSANIIFPDQINTFGDHNIKVVFGPVEIEAVVQFGML</sequence>
<dbReference type="RefSeq" id="XP_003290528.1">
    <property type="nucleotide sequence ID" value="XM_003290480.1"/>
</dbReference>
<dbReference type="Gene3D" id="3.10.430.100">
    <property type="entry name" value="Ribosomal protein L9, C-terminal domain"/>
    <property type="match status" value="1"/>
</dbReference>
<evidence type="ECO:0000259" key="7">
    <source>
        <dbReference type="Pfam" id="PF01281"/>
    </source>
</evidence>
<feature type="domain" description="Large ribosomal subunit protein bL9 C-terminal" evidence="8">
    <location>
        <begin position="106"/>
        <end position="172"/>
    </location>
</feature>
<gene>
    <name evidence="9" type="ORF">DICPUDRAFT_98718</name>
</gene>
<dbReference type="EMBL" id="GL871165">
    <property type="protein sequence ID" value="EGC32962.1"/>
    <property type="molecule type" value="Genomic_DNA"/>
</dbReference>
<dbReference type="GO" id="GO:1990904">
    <property type="term" value="C:ribonucleoprotein complex"/>
    <property type="evidence" value="ECO:0007669"/>
    <property type="project" value="UniProtKB-KW"/>
</dbReference>
<dbReference type="FunCoup" id="F0ZSY4">
    <property type="interactions" value="298"/>
</dbReference>
<evidence type="ECO:0000256" key="4">
    <source>
        <dbReference type="ARBA" id="ARBA00022980"/>
    </source>
</evidence>
<dbReference type="GO" id="GO:0019843">
    <property type="term" value="F:rRNA binding"/>
    <property type="evidence" value="ECO:0007669"/>
    <property type="project" value="UniProtKB-KW"/>
</dbReference>
<dbReference type="Gene3D" id="3.40.5.10">
    <property type="entry name" value="Ribosomal protein L9, N-terminal domain"/>
    <property type="match status" value="1"/>
</dbReference>
<keyword evidence="4" id="KW-0689">Ribosomal protein</keyword>
<name>F0ZSY4_DICPU</name>
<evidence type="ECO:0000256" key="6">
    <source>
        <dbReference type="ARBA" id="ARBA00035427"/>
    </source>
</evidence>
<keyword evidence="10" id="KW-1185">Reference proteome</keyword>
<dbReference type="Proteomes" id="UP000001064">
    <property type="component" value="Unassembled WGS sequence"/>
</dbReference>
<evidence type="ECO:0000256" key="2">
    <source>
        <dbReference type="ARBA" id="ARBA00022730"/>
    </source>
</evidence>
<comment type="similarity">
    <text evidence="1">Belongs to the bacterial ribosomal protein bL9 family.</text>
</comment>
<dbReference type="InParanoid" id="F0ZSY4"/>
<dbReference type="AlphaFoldDB" id="F0ZSY4"/>
<dbReference type="InterPro" id="IPR020594">
    <property type="entry name" value="Ribosomal_bL9_bac/chp"/>
</dbReference>
<evidence type="ECO:0000256" key="3">
    <source>
        <dbReference type="ARBA" id="ARBA00022884"/>
    </source>
</evidence>
<dbReference type="InterPro" id="IPR036935">
    <property type="entry name" value="Ribosomal_bL9_N_sf"/>
</dbReference>
<dbReference type="Pfam" id="PF01281">
    <property type="entry name" value="Ribosomal_L9_N"/>
    <property type="match status" value="1"/>
</dbReference>
<dbReference type="GO" id="GO:0006412">
    <property type="term" value="P:translation"/>
    <property type="evidence" value="ECO:0007669"/>
    <property type="project" value="InterPro"/>
</dbReference>
<reference evidence="10" key="1">
    <citation type="journal article" date="2011" name="Genome Biol.">
        <title>Comparative genomics of the social amoebae Dictyostelium discoideum and Dictyostelium purpureum.</title>
        <authorList>
            <consortium name="US DOE Joint Genome Institute (JGI-PGF)"/>
            <person name="Sucgang R."/>
            <person name="Kuo A."/>
            <person name="Tian X."/>
            <person name="Salerno W."/>
            <person name="Parikh A."/>
            <person name="Feasley C.L."/>
            <person name="Dalin E."/>
            <person name="Tu H."/>
            <person name="Huang E."/>
            <person name="Barry K."/>
            <person name="Lindquist E."/>
            <person name="Shapiro H."/>
            <person name="Bruce D."/>
            <person name="Schmutz J."/>
            <person name="Salamov A."/>
            <person name="Fey P."/>
            <person name="Gaudet P."/>
            <person name="Anjard C."/>
            <person name="Babu M.M."/>
            <person name="Basu S."/>
            <person name="Bushmanova Y."/>
            <person name="van der Wel H."/>
            <person name="Katoh-Kurasawa M."/>
            <person name="Dinh C."/>
            <person name="Coutinho P.M."/>
            <person name="Saito T."/>
            <person name="Elias M."/>
            <person name="Schaap P."/>
            <person name="Kay R.R."/>
            <person name="Henrissat B."/>
            <person name="Eichinger L."/>
            <person name="Rivero F."/>
            <person name="Putnam N.H."/>
            <person name="West C.M."/>
            <person name="Loomis W.F."/>
            <person name="Chisholm R.L."/>
            <person name="Shaulsky G."/>
            <person name="Strassmann J.E."/>
            <person name="Queller D.C."/>
            <person name="Kuspa A."/>
            <person name="Grigoriev I.V."/>
        </authorList>
    </citation>
    <scope>NUCLEOTIDE SEQUENCE [LARGE SCALE GENOMIC DNA]</scope>
    <source>
        <strain evidence="10">QSDP1</strain>
    </source>
</reference>
<evidence type="ECO:0000313" key="9">
    <source>
        <dbReference type="EMBL" id="EGC32962.1"/>
    </source>
</evidence>
<dbReference type="InterPro" id="IPR036791">
    <property type="entry name" value="Ribosomal_bL9_C_sf"/>
</dbReference>
<dbReference type="KEGG" id="dpp:DICPUDRAFT_98718"/>
<dbReference type="GO" id="GO:0003735">
    <property type="term" value="F:structural constituent of ribosome"/>
    <property type="evidence" value="ECO:0007669"/>
    <property type="project" value="InterPro"/>
</dbReference>
<organism evidence="9 10">
    <name type="scientific">Dictyostelium purpureum</name>
    <name type="common">Slime mold</name>
    <dbReference type="NCBI Taxonomy" id="5786"/>
    <lineage>
        <taxon>Eukaryota</taxon>
        <taxon>Amoebozoa</taxon>
        <taxon>Evosea</taxon>
        <taxon>Eumycetozoa</taxon>
        <taxon>Dictyostelia</taxon>
        <taxon>Dictyosteliales</taxon>
        <taxon>Dictyosteliaceae</taxon>
        <taxon>Dictyostelium</taxon>
    </lineage>
</organism>
<keyword evidence="5" id="KW-0687">Ribonucleoprotein</keyword>
<dbReference type="SUPFAM" id="SSF55658">
    <property type="entry name" value="L9 N-domain-like"/>
    <property type="match status" value="1"/>
</dbReference>
<evidence type="ECO:0000259" key="8">
    <source>
        <dbReference type="Pfam" id="PF03948"/>
    </source>
</evidence>
<dbReference type="STRING" id="5786.F0ZSY4"/>
<evidence type="ECO:0000313" key="10">
    <source>
        <dbReference type="Proteomes" id="UP000001064"/>
    </source>
</evidence>
<dbReference type="VEuPathDB" id="AmoebaDB:DICPUDRAFT_98718"/>
<dbReference type="OMA" id="ARNFFFM"/>
<dbReference type="OrthoDB" id="5555409at2759"/>
<dbReference type="GO" id="GO:0005739">
    <property type="term" value="C:mitochondrion"/>
    <property type="evidence" value="ECO:0000318"/>
    <property type="project" value="GO_Central"/>
</dbReference>
<dbReference type="NCBIfam" id="TIGR00158">
    <property type="entry name" value="L9"/>
    <property type="match status" value="1"/>
</dbReference>
<dbReference type="GO" id="GO:0005840">
    <property type="term" value="C:ribosome"/>
    <property type="evidence" value="ECO:0007669"/>
    <property type="project" value="UniProtKB-KW"/>
</dbReference>
<evidence type="ECO:0000256" key="5">
    <source>
        <dbReference type="ARBA" id="ARBA00023274"/>
    </source>
</evidence>
<feature type="domain" description="Ribosomal protein L9" evidence="7">
    <location>
        <begin position="38"/>
        <end position="82"/>
    </location>
</feature>
<evidence type="ECO:0000256" key="1">
    <source>
        <dbReference type="ARBA" id="ARBA00010605"/>
    </source>
</evidence>
<dbReference type="PANTHER" id="PTHR21368">
    <property type="entry name" value="50S RIBOSOMAL PROTEIN L9"/>
    <property type="match status" value="1"/>
</dbReference>
<keyword evidence="2" id="KW-0699">rRNA-binding</keyword>